<evidence type="ECO:0000256" key="7">
    <source>
        <dbReference type="ARBA" id="ARBA00038932"/>
    </source>
</evidence>
<sequence>MPVIHTHVSVPTTAAQRDTLKNLFGQAIPAVPGKSEGWLMCLFEDNVPMYFAGSDDAPVAYVEVNVFGTSVPKGAWEKLTPAIMDALENTLQIPADRTYIRYTGTADWGWNGGNF</sequence>
<name>A0A087AN00_9BIFI</name>
<organism evidence="12 13">
    <name type="scientific">Bifidobacterium cuniculi</name>
    <dbReference type="NCBI Taxonomy" id="1688"/>
    <lineage>
        <taxon>Bacteria</taxon>
        <taxon>Bacillati</taxon>
        <taxon>Actinomycetota</taxon>
        <taxon>Actinomycetes</taxon>
        <taxon>Bifidobacteriales</taxon>
        <taxon>Bifidobacteriaceae</taxon>
        <taxon>Bifidobacterium</taxon>
    </lineage>
</organism>
<comment type="catalytic activity">
    <reaction evidence="5">
        <text>3-phenylpyruvate = enol-phenylpyruvate</text>
        <dbReference type="Rhea" id="RHEA:17097"/>
        <dbReference type="ChEBI" id="CHEBI:16815"/>
        <dbReference type="ChEBI" id="CHEBI:18005"/>
        <dbReference type="EC" id="5.3.2.1"/>
    </reaction>
</comment>
<dbReference type="PANTHER" id="PTHR11954:SF6">
    <property type="entry name" value="MACROPHAGE MIGRATION INHIBITORY FACTOR"/>
    <property type="match status" value="1"/>
</dbReference>
<evidence type="ECO:0000256" key="9">
    <source>
        <dbReference type="ARBA" id="ARBA00041631"/>
    </source>
</evidence>
<keyword evidence="13" id="KW-1185">Reference proteome</keyword>
<dbReference type="eggNOG" id="COG1942">
    <property type="taxonomic scope" value="Bacteria"/>
</dbReference>
<evidence type="ECO:0000256" key="3">
    <source>
        <dbReference type="ARBA" id="ARBA00022525"/>
    </source>
</evidence>
<dbReference type="InterPro" id="IPR001398">
    <property type="entry name" value="Macrophage_inhib_fac"/>
</dbReference>
<evidence type="ECO:0000256" key="11">
    <source>
        <dbReference type="ARBA" id="ARBA00042730"/>
    </source>
</evidence>
<dbReference type="GO" id="GO:0050178">
    <property type="term" value="F:phenylpyruvate tautomerase activity"/>
    <property type="evidence" value="ECO:0007669"/>
    <property type="project" value="UniProtKB-EC"/>
</dbReference>
<dbReference type="EC" id="5.3.2.1" evidence="8"/>
<dbReference type="InterPro" id="IPR014347">
    <property type="entry name" value="Tautomerase/MIF_sf"/>
</dbReference>
<dbReference type="Gene3D" id="3.30.429.10">
    <property type="entry name" value="Macrophage Migration Inhibitory Factor"/>
    <property type="match status" value="1"/>
</dbReference>
<reference evidence="12 13" key="1">
    <citation type="submission" date="2014-03" db="EMBL/GenBank/DDBJ databases">
        <title>Genomics of Bifidobacteria.</title>
        <authorList>
            <person name="Ventura M."/>
            <person name="Milani C."/>
            <person name="Lugli G.A."/>
        </authorList>
    </citation>
    <scope>NUCLEOTIDE SEQUENCE [LARGE SCALE GENOMIC DNA]</scope>
    <source>
        <strain evidence="12 13">LMG 10738</strain>
    </source>
</reference>
<dbReference type="GO" id="GO:0005125">
    <property type="term" value="F:cytokine activity"/>
    <property type="evidence" value="ECO:0007669"/>
    <property type="project" value="UniProtKB-KW"/>
</dbReference>
<keyword evidence="4" id="KW-0413">Isomerase</keyword>
<accession>A0A087AN00</accession>
<comment type="subcellular location">
    <subcellularLocation>
        <location evidence="1">Secreted</location>
    </subcellularLocation>
</comment>
<dbReference type="STRING" id="1688.BCUN_2175"/>
<dbReference type="EC" id="5.3.3.12" evidence="7"/>
<comment type="caution">
    <text evidence="12">The sequence shown here is derived from an EMBL/GenBank/DDBJ whole genome shotgun (WGS) entry which is preliminary data.</text>
</comment>
<dbReference type="Pfam" id="PF01187">
    <property type="entry name" value="MIF"/>
    <property type="match status" value="1"/>
</dbReference>
<keyword evidence="2" id="KW-0202">Cytokine</keyword>
<dbReference type="PANTHER" id="PTHR11954">
    <property type="entry name" value="D-DOPACHROME DECARBOXYLASE"/>
    <property type="match status" value="1"/>
</dbReference>
<gene>
    <name evidence="12" type="ORF">BCUN_2175</name>
</gene>
<dbReference type="GO" id="GO:0005615">
    <property type="term" value="C:extracellular space"/>
    <property type="evidence" value="ECO:0007669"/>
    <property type="project" value="UniProtKB-KW"/>
</dbReference>
<evidence type="ECO:0000256" key="1">
    <source>
        <dbReference type="ARBA" id="ARBA00004613"/>
    </source>
</evidence>
<evidence type="ECO:0000256" key="8">
    <source>
        <dbReference type="ARBA" id="ARBA00039086"/>
    </source>
</evidence>
<dbReference type="SUPFAM" id="SSF55331">
    <property type="entry name" value="Tautomerase/MIF"/>
    <property type="match status" value="1"/>
</dbReference>
<proteinExistence type="predicted"/>
<dbReference type="GO" id="GO:0004167">
    <property type="term" value="F:dopachrome isomerase activity"/>
    <property type="evidence" value="ECO:0007669"/>
    <property type="project" value="UniProtKB-EC"/>
</dbReference>
<evidence type="ECO:0000256" key="6">
    <source>
        <dbReference type="ARBA" id="ARBA00036823"/>
    </source>
</evidence>
<evidence type="ECO:0000256" key="2">
    <source>
        <dbReference type="ARBA" id="ARBA00022514"/>
    </source>
</evidence>
<evidence type="ECO:0000313" key="12">
    <source>
        <dbReference type="EMBL" id="KFI60150.1"/>
    </source>
</evidence>
<comment type="catalytic activity">
    <reaction evidence="6">
        <text>L-dopachrome = 5,6-dihydroxyindole-2-carboxylate</text>
        <dbReference type="Rhea" id="RHEA:13041"/>
        <dbReference type="ChEBI" id="CHEBI:16875"/>
        <dbReference type="ChEBI" id="CHEBI:57509"/>
        <dbReference type="EC" id="5.3.3.12"/>
    </reaction>
</comment>
<evidence type="ECO:0000313" key="13">
    <source>
        <dbReference type="Proteomes" id="UP000029067"/>
    </source>
</evidence>
<dbReference type="OrthoDB" id="5769863at2"/>
<dbReference type="AlphaFoldDB" id="A0A087AN00"/>
<evidence type="ECO:0000256" key="10">
    <source>
        <dbReference type="ARBA" id="ARBA00041912"/>
    </source>
</evidence>
<protein>
    <recommendedName>
        <fullName evidence="11">L-dopachrome isomerase</fullName>
        <ecNumber evidence="8">5.3.2.1</ecNumber>
        <ecNumber evidence="7">5.3.3.12</ecNumber>
    </recommendedName>
    <alternativeName>
        <fullName evidence="9">L-dopachrome tautomerase</fullName>
    </alternativeName>
    <alternativeName>
        <fullName evidence="10">Phenylpyruvate tautomerase</fullName>
    </alternativeName>
</protein>
<dbReference type="RefSeq" id="WP_033518161.1">
    <property type="nucleotide sequence ID" value="NZ_JGYV01000023.1"/>
</dbReference>
<keyword evidence="3" id="KW-0964">Secreted</keyword>
<evidence type="ECO:0000256" key="4">
    <source>
        <dbReference type="ARBA" id="ARBA00023235"/>
    </source>
</evidence>
<dbReference type="Proteomes" id="UP000029067">
    <property type="component" value="Unassembled WGS sequence"/>
</dbReference>
<evidence type="ECO:0000256" key="5">
    <source>
        <dbReference type="ARBA" id="ARBA00036735"/>
    </source>
</evidence>
<dbReference type="EMBL" id="JGYV01000023">
    <property type="protein sequence ID" value="KFI60150.1"/>
    <property type="molecule type" value="Genomic_DNA"/>
</dbReference>